<dbReference type="PRINTS" id="PR01021">
    <property type="entry name" value="OMPADOMAIN"/>
</dbReference>
<dbReference type="PANTHER" id="PTHR30329:SF21">
    <property type="entry name" value="LIPOPROTEIN YIAD-RELATED"/>
    <property type="match status" value="1"/>
</dbReference>
<evidence type="ECO:0000256" key="2">
    <source>
        <dbReference type="ARBA" id="ARBA00023136"/>
    </source>
</evidence>
<dbReference type="Pfam" id="PF00691">
    <property type="entry name" value="OmpA"/>
    <property type="match status" value="1"/>
</dbReference>
<keyword evidence="2 4" id="KW-0472">Membrane</keyword>
<evidence type="ECO:0000256" key="1">
    <source>
        <dbReference type="ARBA" id="ARBA00004442"/>
    </source>
</evidence>
<dbReference type="RefSeq" id="WP_312863272.1">
    <property type="nucleotide sequence ID" value="NZ_BAAAYY010000031.1"/>
</dbReference>
<dbReference type="InterPro" id="IPR050330">
    <property type="entry name" value="Bact_OuterMem_StrucFunc"/>
</dbReference>
<dbReference type="GO" id="GO:0009279">
    <property type="term" value="C:cell outer membrane"/>
    <property type="evidence" value="ECO:0007669"/>
    <property type="project" value="UniProtKB-SubCell"/>
</dbReference>
<evidence type="ECO:0000313" key="7">
    <source>
        <dbReference type="EMBL" id="NYE49172.1"/>
    </source>
</evidence>
<dbReference type="InterPro" id="IPR036737">
    <property type="entry name" value="OmpA-like_sf"/>
</dbReference>
<dbReference type="EMBL" id="JACCCC010000001">
    <property type="protein sequence ID" value="NYE49172.1"/>
    <property type="molecule type" value="Genomic_DNA"/>
</dbReference>
<dbReference type="InterPro" id="IPR006665">
    <property type="entry name" value="OmpA-like"/>
</dbReference>
<reference evidence="7 8" key="1">
    <citation type="submission" date="2020-07" db="EMBL/GenBank/DDBJ databases">
        <title>Sequencing the genomes of 1000 actinobacteria strains.</title>
        <authorList>
            <person name="Klenk H.-P."/>
        </authorList>
    </citation>
    <scope>NUCLEOTIDE SEQUENCE [LARGE SCALE GENOMIC DNA]</scope>
    <source>
        <strain evidence="7 8">CXB654</strain>
    </source>
</reference>
<evidence type="ECO:0000256" key="5">
    <source>
        <dbReference type="SAM" id="MobiDB-lite"/>
    </source>
</evidence>
<keyword evidence="8" id="KW-1185">Reference proteome</keyword>
<name>A0A852U1E9_9ACTN</name>
<dbReference type="PANTHER" id="PTHR30329">
    <property type="entry name" value="STATOR ELEMENT OF FLAGELLAR MOTOR COMPLEX"/>
    <property type="match status" value="1"/>
</dbReference>
<proteinExistence type="predicted"/>
<evidence type="ECO:0000256" key="4">
    <source>
        <dbReference type="PROSITE-ProRule" id="PRU00473"/>
    </source>
</evidence>
<dbReference type="AlphaFoldDB" id="A0A852U1E9"/>
<feature type="domain" description="OmpA-like" evidence="6">
    <location>
        <begin position="136"/>
        <end position="252"/>
    </location>
</feature>
<dbReference type="Proteomes" id="UP000589036">
    <property type="component" value="Unassembled WGS sequence"/>
</dbReference>
<dbReference type="CDD" id="cd07185">
    <property type="entry name" value="OmpA_C-like"/>
    <property type="match status" value="1"/>
</dbReference>
<dbReference type="Gene3D" id="3.30.1330.60">
    <property type="entry name" value="OmpA-like domain"/>
    <property type="match status" value="1"/>
</dbReference>
<organism evidence="7 8">
    <name type="scientific">Spinactinospora alkalitolerans</name>
    <dbReference type="NCBI Taxonomy" id="687207"/>
    <lineage>
        <taxon>Bacteria</taxon>
        <taxon>Bacillati</taxon>
        <taxon>Actinomycetota</taxon>
        <taxon>Actinomycetes</taxon>
        <taxon>Streptosporangiales</taxon>
        <taxon>Nocardiopsidaceae</taxon>
        <taxon>Spinactinospora</taxon>
    </lineage>
</organism>
<evidence type="ECO:0000313" key="8">
    <source>
        <dbReference type="Proteomes" id="UP000589036"/>
    </source>
</evidence>
<dbReference type="SUPFAM" id="SSF103088">
    <property type="entry name" value="OmpA-like"/>
    <property type="match status" value="1"/>
</dbReference>
<comment type="caution">
    <text evidence="7">The sequence shown here is derived from an EMBL/GenBank/DDBJ whole genome shotgun (WGS) entry which is preliminary data.</text>
</comment>
<keyword evidence="3" id="KW-0998">Cell outer membrane</keyword>
<feature type="region of interest" description="Disordered" evidence="5">
    <location>
        <begin position="217"/>
        <end position="252"/>
    </location>
</feature>
<protein>
    <submittedName>
        <fullName evidence="7">Outer membrane protein OmpA-like peptidoglycan-associated protein</fullName>
    </submittedName>
</protein>
<gene>
    <name evidence="7" type="ORF">HDA32_004292</name>
</gene>
<sequence>MTNKGSDNIQFFNAISQPGDPMTAQGATLVDMVNEERYRPLMLTNDKCHCSSWSGQEAMQPGDVIDIWVAFPEPPDDVEQMTVTTPATPDFLDIPVTEASDPDPAIADAAVAEPTILPLRQFQENVDGPISREDSNDETTVMLSSDVLFDLNESELTSEADAALEQVAQEVDGSEASTVRIDGYTDNSGNDAINNPLSEDRAAAVEERLKELVTRDGVSYEVAGHGSSDPVGDNSTEEGREKNRRVTVTFEK</sequence>
<dbReference type="PROSITE" id="PS51123">
    <property type="entry name" value="OMPA_2"/>
    <property type="match status" value="1"/>
</dbReference>
<evidence type="ECO:0000256" key="3">
    <source>
        <dbReference type="ARBA" id="ARBA00023237"/>
    </source>
</evidence>
<dbReference type="InterPro" id="IPR006664">
    <property type="entry name" value="OMP_bac"/>
</dbReference>
<accession>A0A852U1E9</accession>
<comment type="subcellular location">
    <subcellularLocation>
        <location evidence="1">Cell outer membrane</location>
    </subcellularLocation>
</comment>
<evidence type="ECO:0000259" key="6">
    <source>
        <dbReference type="PROSITE" id="PS51123"/>
    </source>
</evidence>